<gene>
    <name evidence="4" type="ORF">E6Q80_17785</name>
</gene>
<dbReference type="EMBL" id="SSFD01000290">
    <property type="protein sequence ID" value="TXH81084.1"/>
    <property type="molecule type" value="Genomic_DNA"/>
</dbReference>
<dbReference type="Proteomes" id="UP000321192">
    <property type="component" value="Unassembled WGS sequence"/>
</dbReference>
<feature type="signal peptide" evidence="2">
    <location>
        <begin position="1"/>
        <end position="26"/>
    </location>
</feature>
<evidence type="ECO:0000256" key="1">
    <source>
        <dbReference type="ARBA" id="ARBA00010457"/>
    </source>
</evidence>
<sequence length="180" mass="18113">MIKPSTPTASLFAALLATTLALPASAAERAGARILDRQGAEVGTATLVEGPHGVLIHVVAKGLPPGPKAIHIHSVGTCEDGAQGFVASKGHLNPAAKPHGLMNPDGPDAGDLPNLFVHADGSVEAEFFTTLASLSGAGGRANILDADGAALVIHENRDDHASQPIGGAGGRFFCGVIRAQ</sequence>
<evidence type="ECO:0000313" key="5">
    <source>
        <dbReference type="Proteomes" id="UP000321192"/>
    </source>
</evidence>
<dbReference type="InterPro" id="IPR024134">
    <property type="entry name" value="SOD_Cu/Zn_/chaperone"/>
</dbReference>
<reference evidence="4 5" key="1">
    <citation type="submission" date="2018-09" db="EMBL/GenBank/DDBJ databases">
        <title>Metagenome Assembled Genomes from an Advanced Water Purification Facility.</title>
        <authorList>
            <person name="Stamps B.W."/>
            <person name="Spear J.R."/>
        </authorList>
    </citation>
    <scope>NUCLEOTIDE SEQUENCE [LARGE SCALE GENOMIC DNA]</scope>
    <source>
        <strain evidence="4">Bin_27_1</strain>
    </source>
</reference>
<feature type="domain" description="Superoxide dismutase copper/zinc binding" evidence="3">
    <location>
        <begin position="43"/>
        <end position="177"/>
    </location>
</feature>
<dbReference type="Gene3D" id="2.60.40.200">
    <property type="entry name" value="Superoxide dismutase, copper/zinc binding domain"/>
    <property type="match status" value="1"/>
</dbReference>
<dbReference type="RefSeq" id="WP_276660919.1">
    <property type="nucleotide sequence ID" value="NZ_SSFD01000290.1"/>
</dbReference>
<feature type="chain" id="PRO_5022821300" evidence="2">
    <location>
        <begin position="27"/>
        <end position="180"/>
    </location>
</feature>
<evidence type="ECO:0000256" key="2">
    <source>
        <dbReference type="SAM" id="SignalP"/>
    </source>
</evidence>
<accession>A0A5C7SBC0</accession>
<name>A0A5C7SBC0_THASP</name>
<dbReference type="InterPro" id="IPR001424">
    <property type="entry name" value="SOD_Cu_Zn_dom"/>
</dbReference>
<dbReference type="CDD" id="cd00305">
    <property type="entry name" value="Cu-Zn_Superoxide_Dismutase"/>
    <property type="match status" value="1"/>
</dbReference>
<proteinExistence type="inferred from homology"/>
<dbReference type="Pfam" id="PF00080">
    <property type="entry name" value="Sod_Cu"/>
    <property type="match status" value="1"/>
</dbReference>
<dbReference type="GO" id="GO:0005507">
    <property type="term" value="F:copper ion binding"/>
    <property type="evidence" value="ECO:0007669"/>
    <property type="project" value="InterPro"/>
</dbReference>
<dbReference type="PANTHER" id="PTHR10003">
    <property type="entry name" value="SUPEROXIDE DISMUTASE CU-ZN -RELATED"/>
    <property type="match status" value="1"/>
</dbReference>
<dbReference type="SUPFAM" id="SSF49329">
    <property type="entry name" value="Cu,Zn superoxide dismutase-like"/>
    <property type="match status" value="1"/>
</dbReference>
<comment type="similarity">
    <text evidence="1">Belongs to the Cu-Zn superoxide dismutase family.</text>
</comment>
<protein>
    <submittedName>
        <fullName evidence="4">Superoxide dismutase family protein</fullName>
    </submittedName>
</protein>
<dbReference type="InterPro" id="IPR036423">
    <property type="entry name" value="SOD-like_Cu/Zn_dom_sf"/>
</dbReference>
<comment type="caution">
    <text evidence="4">The sequence shown here is derived from an EMBL/GenBank/DDBJ whole genome shotgun (WGS) entry which is preliminary data.</text>
</comment>
<organism evidence="4 5">
    <name type="scientific">Thauera aminoaromatica</name>
    <dbReference type="NCBI Taxonomy" id="164330"/>
    <lineage>
        <taxon>Bacteria</taxon>
        <taxon>Pseudomonadati</taxon>
        <taxon>Pseudomonadota</taxon>
        <taxon>Betaproteobacteria</taxon>
        <taxon>Rhodocyclales</taxon>
        <taxon>Zoogloeaceae</taxon>
        <taxon>Thauera</taxon>
    </lineage>
</organism>
<dbReference type="GO" id="GO:0006801">
    <property type="term" value="P:superoxide metabolic process"/>
    <property type="evidence" value="ECO:0007669"/>
    <property type="project" value="InterPro"/>
</dbReference>
<evidence type="ECO:0000313" key="4">
    <source>
        <dbReference type="EMBL" id="TXH81084.1"/>
    </source>
</evidence>
<dbReference type="AlphaFoldDB" id="A0A5C7SBC0"/>
<keyword evidence="2" id="KW-0732">Signal</keyword>
<evidence type="ECO:0000259" key="3">
    <source>
        <dbReference type="Pfam" id="PF00080"/>
    </source>
</evidence>